<keyword evidence="3" id="KW-1185">Reference proteome</keyword>
<evidence type="ECO:0000256" key="1">
    <source>
        <dbReference type="SAM" id="MobiDB-lite"/>
    </source>
</evidence>
<reference evidence="2 3" key="1">
    <citation type="journal article" date="2016" name="Mol. Biol. Evol.">
        <title>Comparative Genomics of Early-Diverging Mushroom-Forming Fungi Provides Insights into the Origins of Lignocellulose Decay Capabilities.</title>
        <authorList>
            <person name="Nagy L.G."/>
            <person name="Riley R."/>
            <person name="Tritt A."/>
            <person name="Adam C."/>
            <person name="Daum C."/>
            <person name="Floudas D."/>
            <person name="Sun H."/>
            <person name="Yadav J.S."/>
            <person name="Pangilinan J."/>
            <person name="Larsson K.H."/>
            <person name="Matsuura K."/>
            <person name="Barry K."/>
            <person name="Labutti K."/>
            <person name="Kuo R."/>
            <person name="Ohm R.A."/>
            <person name="Bhattacharya S.S."/>
            <person name="Shirouzu T."/>
            <person name="Yoshinaga Y."/>
            <person name="Martin F.M."/>
            <person name="Grigoriev I.V."/>
            <person name="Hibbett D.S."/>
        </authorList>
    </citation>
    <scope>NUCLEOTIDE SEQUENCE [LARGE SCALE GENOMIC DNA]</scope>
    <source>
        <strain evidence="2 3">CBS 109695</strain>
    </source>
</reference>
<accession>A0A166AER0</accession>
<proteinExistence type="predicted"/>
<sequence length="142" mass="15340">MLSRVLSARSRSWSGSRDRPSRTMWHHAACAIPLPRVFFGIIFMRIMRVQQGEAPPRHTQWVPTKSTSAPSSSRNSTSSASVIIATHSAMTSVVFPNSEGTASTIRPAGSFSRSGTKLCSDVALISPLLLALGLRSSATRKE</sequence>
<feature type="region of interest" description="Disordered" evidence="1">
    <location>
        <begin position="53"/>
        <end position="78"/>
    </location>
</feature>
<organism evidence="2 3">
    <name type="scientific">Athelia psychrophila</name>
    <dbReference type="NCBI Taxonomy" id="1759441"/>
    <lineage>
        <taxon>Eukaryota</taxon>
        <taxon>Fungi</taxon>
        <taxon>Dikarya</taxon>
        <taxon>Basidiomycota</taxon>
        <taxon>Agaricomycotina</taxon>
        <taxon>Agaricomycetes</taxon>
        <taxon>Agaricomycetidae</taxon>
        <taxon>Atheliales</taxon>
        <taxon>Atheliaceae</taxon>
        <taxon>Athelia</taxon>
    </lineage>
</organism>
<protein>
    <submittedName>
        <fullName evidence="2">Uncharacterized protein</fullName>
    </submittedName>
</protein>
<dbReference type="Proteomes" id="UP000076532">
    <property type="component" value="Unassembled WGS sequence"/>
</dbReference>
<feature type="compositionally biased region" description="Low complexity" evidence="1">
    <location>
        <begin position="66"/>
        <end position="78"/>
    </location>
</feature>
<name>A0A166AER0_9AGAM</name>
<dbReference type="AlphaFoldDB" id="A0A166AER0"/>
<feature type="region of interest" description="Disordered" evidence="1">
    <location>
        <begin position="1"/>
        <end position="21"/>
    </location>
</feature>
<evidence type="ECO:0000313" key="2">
    <source>
        <dbReference type="EMBL" id="KZP11530.1"/>
    </source>
</evidence>
<dbReference type="EMBL" id="KV417661">
    <property type="protein sequence ID" value="KZP11530.1"/>
    <property type="molecule type" value="Genomic_DNA"/>
</dbReference>
<gene>
    <name evidence="2" type="ORF">FIBSPDRAFT_183907</name>
</gene>
<evidence type="ECO:0000313" key="3">
    <source>
        <dbReference type="Proteomes" id="UP000076532"/>
    </source>
</evidence>